<dbReference type="Proteomes" id="UP001164929">
    <property type="component" value="Chromosome 8"/>
</dbReference>
<proteinExistence type="predicted"/>
<comment type="caution">
    <text evidence="1">The sequence shown here is derived from an EMBL/GenBank/DDBJ whole genome shotgun (WGS) entry which is preliminary data.</text>
</comment>
<dbReference type="EMBL" id="JAQIZT010000008">
    <property type="protein sequence ID" value="KAJ6987093.1"/>
    <property type="molecule type" value="Genomic_DNA"/>
</dbReference>
<evidence type="ECO:0000313" key="2">
    <source>
        <dbReference type="Proteomes" id="UP001164929"/>
    </source>
</evidence>
<evidence type="ECO:0000313" key="1">
    <source>
        <dbReference type="EMBL" id="KAJ6987093.1"/>
    </source>
</evidence>
<name>A0AAD6MKC9_9ROSI</name>
<organism evidence="1 2">
    <name type="scientific">Populus alba x Populus x berolinensis</name>
    <dbReference type="NCBI Taxonomy" id="444605"/>
    <lineage>
        <taxon>Eukaryota</taxon>
        <taxon>Viridiplantae</taxon>
        <taxon>Streptophyta</taxon>
        <taxon>Embryophyta</taxon>
        <taxon>Tracheophyta</taxon>
        <taxon>Spermatophyta</taxon>
        <taxon>Magnoliopsida</taxon>
        <taxon>eudicotyledons</taxon>
        <taxon>Gunneridae</taxon>
        <taxon>Pentapetalae</taxon>
        <taxon>rosids</taxon>
        <taxon>fabids</taxon>
        <taxon>Malpighiales</taxon>
        <taxon>Salicaceae</taxon>
        <taxon>Saliceae</taxon>
        <taxon>Populus</taxon>
    </lineage>
</organism>
<keyword evidence="2" id="KW-1185">Reference proteome</keyword>
<protein>
    <submittedName>
        <fullName evidence="1">Uncharacterized protein</fullName>
    </submittedName>
</protein>
<accession>A0AAD6MKC9</accession>
<dbReference type="AlphaFoldDB" id="A0AAD6MKC9"/>
<reference evidence="1" key="1">
    <citation type="journal article" date="2023" name="Mol. Ecol. Resour.">
        <title>Chromosome-level genome assembly of a triploid poplar Populus alba 'Berolinensis'.</title>
        <authorList>
            <person name="Chen S."/>
            <person name="Yu Y."/>
            <person name="Wang X."/>
            <person name="Wang S."/>
            <person name="Zhang T."/>
            <person name="Zhou Y."/>
            <person name="He R."/>
            <person name="Meng N."/>
            <person name="Wang Y."/>
            <person name="Liu W."/>
            <person name="Liu Z."/>
            <person name="Liu J."/>
            <person name="Guo Q."/>
            <person name="Huang H."/>
            <person name="Sederoff R.R."/>
            <person name="Wang G."/>
            <person name="Qu G."/>
            <person name="Chen S."/>
        </authorList>
    </citation>
    <scope>NUCLEOTIDE SEQUENCE</scope>
    <source>
        <strain evidence="1">SC-2020</strain>
    </source>
</reference>
<sequence>MEFYGLHVRQATVSRIHFWLAKIIETGEIVKASKVMAQGLFNIVTSKTGKEETISHLQ</sequence>
<gene>
    <name evidence="1" type="ORF">NC653_020347</name>
</gene>